<organism evidence="1 2">
    <name type="scientific">Mycolicibacter kumamotonensis</name>
    <dbReference type="NCBI Taxonomy" id="354243"/>
    <lineage>
        <taxon>Bacteria</taxon>
        <taxon>Bacillati</taxon>
        <taxon>Actinomycetota</taxon>
        <taxon>Actinomycetes</taxon>
        <taxon>Mycobacteriales</taxon>
        <taxon>Mycobacteriaceae</taxon>
        <taxon>Mycolicibacter</taxon>
    </lineage>
</organism>
<evidence type="ECO:0000313" key="1">
    <source>
        <dbReference type="EMBL" id="ORA77160.1"/>
    </source>
</evidence>
<gene>
    <name evidence="1" type="ORF">BST28_18740</name>
</gene>
<accession>A0A1X0DZF7</accession>
<comment type="caution">
    <text evidence="1">The sequence shown here is derived from an EMBL/GenBank/DDBJ whole genome shotgun (WGS) entry which is preliminary data.</text>
</comment>
<sequence length="62" mass="6815">MEVVTVTARSEIVRRAGQAILLRYPDIQYCTIDGVVGAVLAATVEADADDVVRSYMTEIGWR</sequence>
<name>A0A1X0DZF7_9MYCO</name>
<proteinExistence type="predicted"/>
<reference evidence="1 2" key="1">
    <citation type="submission" date="2017-02" db="EMBL/GenBank/DDBJ databases">
        <title>The new phylogeny of genus Mycobacterium.</title>
        <authorList>
            <person name="Tortoli E."/>
            <person name="Trovato A."/>
            <person name="Cirillo D.M."/>
        </authorList>
    </citation>
    <scope>NUCLEOTIDE SEQUENCE [LARGE SCALE GENOMIC DNA]</scope>
    <source>
        <strain evidence="1 2">DSM 45093</strain>
    </source>
</reference>
<dbReference type="Proteomes" id="UP000192713">
    <property type="component" value="Unassembled WGS sequence"/>
</dbReference>
<dbReference type="AlphaFoldDB" id="A0A1X0DZF7"/>
<evidence type="ECO:0000313" key="2">
    <source>
        <dbReference type="Proteomes" id="UP000192713"/>
    </source>
</evidence>
<dbReference type="EMBL" id="MVHU01000035">
    <property type="protein sequence ID" value="ORA77160.1"/>
    <property type="molecule type" value="Genomic_DNA"/>
</dbReference>
<protein>
    <submittedName>
        <fullName evidence="1">Uncharacterized protein</fullName>
    </submittedName>
</protein>